<sequence length="116" mass="13071">MELEHNFKEAPNVVSEDGCRVLINQGWAIEVICLESAAKRHSNYFGKWGVRVVSPDGSVERILVTARKVMELRVFKTITGLISFLDDFDVSGPRIPLYEGMRLIQEISKPPSPARN</sequence>
<gene>
    <name evidence="1" type="ORF">MU516_16730</name>
</gene>
<reference evidence="1 2" key="1">
    <citation type="submission" date="2022-04" db="EMBL/GenBank/DDBJ databases">
        <title>Paracoccus sp. YLB-12 draft genome sequence.</title>
        <authorList>
            <person name="Yu L."/>
        </authorList>
    </citation>
    <scope>NUCLEOTIDE SEQUENCE [LARGE SCALE GENOMIC DNA]</scope>
    <source>
        <strain evidence="1 2">YLB-12</strain>
    </source>
</reference>
<dbReference type="EMBL" id="JANAVZ010000013">
    <property type="protein sequence ID" value="MCT4334502.1"/>
    <property type="molecule type" value="Genomic_DNA"/>
</dbReference>
<evidence type="ECO:0000313" key="1">
    <source>
        <dbReference type="EMBL" id="MCT4334502.1"/>
    </source>
</evidence>
<accession>A0ABT2KD80</accession>
<keyword evidence="2" id="KW-1185">Reference proteome</keyword>
<organism evidence="1 2">
    <name type="scientific">Paracoccus maritimus</name>
    <dbReference type="NCBI Taxonomy" id="2933292"/>
    <lineage>
        <taxon>Bacteria</taxon>
        <taxon>Pseudomonadati</taxon>
        <taxon>Pseudomonadota</taxon>
        <taxon>Alphaproteobacteria</taxon>
        <taxon>Rhodobacterales</taxon>
        <taxon>Paracoccaceae</taxon>
        <taxon>Paracoccus</taxon>
    </lineage>
</organism>
<protein>
    <submittedName>
        <fullName evidence="1">Uncharacterized protein</fullName>
    </submittedName>
</protein>
<proteinExistence type="predicted"/>
<dbReference type="Proteomes" id="UP001320702">
    <property type="component" value="Unassembled WGS sequence"/>
</dbReference>
<evidence type="ECO:0000313" key="2">
    <source>
        <dbReference type="Proteomes" id="UP001320702"/>
    </source>
</evidence>
<name>A0ABT2KD80_9RHOB</name>
<dbReference type="RefSeq" id="WP_260278413.1">
    <property type="nucleotide sequence ID" value="NZ_JANAVZ010000013.1"/>
</dbReference>
<comment type="caution">
    <text evidence="1">The sequence shown here is derived from an EMBL/GenBank/DDBJ whole genome shotgun (WGS) entry which is preliminary data.</text>
</comment>